<reference evidence="1 2" key="1">
    <citation type="submission" date="2015-01" db="EMBL/GenBank/DDBJ databases">
        <title>Evolution of Trichinella species and genotypes.</title>
        <authorList>
            <person name="Korhonen P.K."/>
            <person name="Edoardo P."/>
            <person name="Giuseppe L.R."/>
            <person name="Gasser R.B."/>
        </authorList>
    </citation>
    <scope>NUCLEOTIDE SEQUENCE [LARGE SCALE GENOMIC DNA]</scope>
    <source>
        <strain evidence="1">ISS37</strain>
    </source>
</reference>
<name>A0A0V0SML8_9BILA</name>
<evidence type="ECO:0000313" key="1">
    <source>
        <dbReference type="EMBL" id="KRX27900.1"/>
    </source>
</evidence>
<dbReference type="EMBL" id="JYDL01000002">
    <property type="protein sequence ID" value="KRX27900.1"/>
    <property type="molecule type" value="Genomic_DNA"/>
</dbReference>
<gene>
    <name evidence="1" type="ORF">T07_7097</name>
</gene>
<protein>
    <submittedName>
        <fullName evidence="1">Uncharacterized protein</fullName>
    </submittedName>
</protein>
<sequence length="82" mass="9337">MYIITTTYTVPSTSVMLYNCPSRNPQPPEKRQPLTPEQYGSIQGFLMNIHYEKKRMAKILPSQVVFTPACQGTRMHCSTSNP</sequence>
<proteinExistence type="predicted"/>
<dbReference type="Proteomes" id="UP000054630">
    <property type="component" value="Unassembled WGS sequence"/>
</dbReference>
<organism evidence="1 2">
    <name type="scientific">Trichinella nelsoni</name>
    <dbReference type="NCBI Taxonomy" id="6336"/>
    <lineage>
        <taxon>Eukaryota</taxon>
        <taxon>Metazoa</taxon>
        <taxon>Ecdysozoa</taxon>
        <taxon>Nematoda</taxon>
        <taxon>Enoplea</taxon>
        <taxon>Dorylaimia</taxon>
        <taxon>Trichinellida</taxon>
        <taxon>Trichinellidae</taxon>
        <taxon>Trichinella</taxon>
    </lineage>
</organism>
<dbReference type="AlphaFoldDB" id="A0A0V0SML8"/>
<dbReference type="OrthoDB" id="5568754at2759"/>
<accession>A0A0V0SML8</accession>
<comment type="caution">
    <text evidence="1">The sequence shown here is derived from an EMBL/GenBank/DDBJ whole genome shotgun (WGS) entry which is preliminary data.</text>
</comment>
<evidence type="ECO:0000313" key="2">
    <source>
        <dbReference type="Proteomes" id="UP000054630"/>
    </source>
</evidence>
<keyword evidence="2" id="KW-1185">Reference proteome</keyword>